<dbReference type="CDD" id="cd08422">
    <property type="entry name" value="PBP2_CrgA_like"/>
    <property type="match status" value="1"/>
</dbReference>
<dbReference type="AlphaFoldDB" id="A0A128F1B1"/>
<feature type="domain" description="HTH lysR-type" evidence="5">
    <location>
        <begin position="1"/>
        <end position="57"/>
    </location>
</feature>
<evidence type="ECO:0000256" key="1">
    <source>
        <dbReference type="ARBA" id="ARBA00009437"/>
    </source>
</evidence>
<evidence type="ECO:0000259" key="5">
    <source>
        <dbReference type="PROSITE" id="PS50931"/>
    </source>
</evidence>
<dbReference type="InterPro" id="IPR058163">
    <property type="entry name" value="LysR-type_TF_proteobact-type"/>
</dbReference>
<evidence type="ECO:0000256" key="3">
    <source>
        <dbReference type="ARBA" id="ARBA00023125"/>
    </source>
</evidence>
<dbReference type="RefSeq" id="WP_062707303.1">
    <property type="nucleotide sequence ID" value="NZ_CAWRCI010000010.1"/>
</dbReference>
<keyword evidence="3" id="KW-0238">DNA-binding</keyword>
<dbReference type="InterPro" id="IPR036390">
    <property type="entry name" value="WH_DNA-bd_sf"/>
</dbReference>
<dbReference type="OrthoDB" id="9813056at2"/>
<dbReference type="EMBL" id="FIZY01000010">
    <property type="protein sequence ID" value="CZF80559.1"/>
    <property type="molecule type" value="Genomic_DNA"/>
</dbReference>
<dbReference type="GO" id="GO:0003700">
    <property type="term" value="F:DNA-binding transcription factor activity"/>
    <property type="evidence" value="ECO:0007669"/>
    <property type="project" value="InterPro"/>
</dbReference>
<dbReference type="PANTHER" id="PTHR30537">
    <property type="entry name" value="HTH-TYPE TRANSCRIPTIONAL REGULATOR"/>
    <property type="match status" value="1"/>
</dbReference>
<dbReference type="PANTHER" id="PTHR30537:SF5">
    <property type="entry name" value="HTH-TYPE TRANSCRIPTIONAL ACTIVATOR TTDR-RELATED"/>
    <property type="match status" value="1"/>
</dbReference>
<dbReference type="SUPFAM" id="SSF53850">
    <property type="entry name" value="Periplasmic binding protein-like II"/>
    <property type="match status" value="1"/>
</dbReference>
<evidence type="ECO:0000256" key="2">
    <source>
        <dbReference type="ARBA" id="ARBA00023015"/>
    </source>
</evidence>
<dbReference type="InterPro" id="IPR000847">
    <property type="entry name" value="LysR_HTH_N"/>
</dbReference>
<name>A0A128F1B1_9GAMM</name>
<dbReference type="Pfam" id="PF00126">
    <property type="entry name" value="HTH_1"/>
    <property type="match status" value="1"/>
</dbReference>
<dbReference type="Gene3D" id="3.40.190.290">
    <property type="match status" value="1"/>
</dbReference>
<dbReference type="Proteomes" id="UP000073601">
    <property type="component" value="Unassembled WGS sequence"/>
</dbReference>
<sequence length="296" mass="33100">MLDKMAFFTYVIRTGSISSAARQFNVSVSAGSRWLQELEQHFGTTLCHRSNRLLEATPAGQTLYEEFSPIVDRAECISRKLEGFQDHEKGHINIACTPVYANHYLMDKITEYSRLNPKVTFNVNVTPWALDHASTSDLMISANARFQGYREKDLMLVKRELLASPFVVVASPNYTEKQGLPTQPEDLQDHACLVATTLTGSNEWIFQKGVETIVMKVPKTIEVNDSDLLLRGVTQGAGVAYLPKFVTEPAIENGALIPLMKDFETSTWSLNLYYHPSGVASPVASKFKDFLLENPC</sequence>
<proteinExistence type="inferred from homology"/>
<comment type="similarity">
    <text evidence="1">Belongs to the LysR transcriptional regulatory family.</text>
</comment>
<dbReference type="InterPro" id="IPR005119">
    <property type="entry name" value="LysR_subst-bd"/>
</dbReference>
<reference evidence="7" key="1">
    <citation type="submission" date="2016-02" db="EMBL/GenBank/DDBJ databases">
        <authorList>
            <person name="Rodrigo-Torres Lidia"/>
            <person name="Arahal R.David."/>
        </authorList>
    </citation>
    <scope>NUCLEOTIDE SEQUENCE [LARGE SCALE GENOMIC DNA]</scope>
    <source>
        <strain evidence="7">CECT 8713</strain>
    </source>
</reference>
<keyword evidence="4" id="KW-0804">Transcription</keyword>
<keyword evidence="7" id="KW-1185">Reference proteome</keyword>
<protein>
    <submittedName>
        <fullName evidence="6">Glycine cleavage system transcriptional activator</fullName>
    </submittedName>
</protein>
<organism evidence="6 7">
    <name type="scientific">Grimontia marina</name>
    <dbReference type="NCBI Taxonomy" id="646534"/>
    <lineage>
        <taxon>Bacteria</taxon>
        <taxon>Pseudomonadati</taxon>
        <taxon>Pseudomonadota</taxon>
        <taxon>Gammaproteobacteria</taxon>
        <taxon>Vibrionales</taxon>
        <taxon>Vibrionaceae</taxon>
        <taxon>Grimontia</taxon>
    </lineage>
</organism>
<dbReference type="GO" id="GO:0003677">
    <property type="term" value="F:DNA binding"/>
    <property type="evidence" value="ECO:0007669"/>
    <property type="project" value="UniProtKB-KW"/>
</dbReference>
<evidence type="ECO:0000256" key="4">
    <source>
        <dbReference type="ARBA" id="ARBA00023163"/>
    </source>
</evidence>
<evidence type="ECO:0000313" key="7">
    <source>
        <dbReference type="Proteomes" id="UP000073601"/>
    </source>
</evidence>
<dbReference type="InterPro" id="IPR036388">
    <property type="entry name" value="WH-like_DNA-bd_sf"/>
</dbReference>
<gene>
    <name evidence="6" type="primary">gcvA_4</name>
    <name evidence="6" type="ORF">GMA8713_01490</name>
</gene>
<evidence type="ECO:0000313" key="6">
    <source>
        <dbReference type="EMBL" id="CZF80559.1"/>
    </source>
</evidence>
<dbReference type="PROSITE" id="PS50931">
    <property type="entry name" value="HTH_LYSR"/>
    <property type="match status" value="1"/>
</dbReference>
<dbReference type="Pfam" id="PF03466">
    <property type="entry name" value="LysR_substrate"/>
    <property type="match status" value="1"/>
</dbReference>
<dbReference type="SUPFAM" id="SSF46785">
    <property type="entry name" value="Winged helix' DNA-binding domain"/>
    <property type="match status" value="1"/>
</dbReference>
<keyword evidence="2" id="KW-0805">Transcription regulation</keyword>
<dbReference type="Gene3D" id="1.10.10.10">
    <property type="entry name" value="Winged helix-like DNA-binding domain superfamily/Winged helix DNA-binding domain"/>
    <property type="match status" value="1"/>
</dbReference>
<accession>A0A128F1B1</accession>